<protein>
    <submittedName>
        <fullName evidence="2">Cupin domain-containing protein</fullName>
    </submittedName>
</protein>
<organism evidence="2 3">
    <name type="scientific">Wansuia hejianensis</name>
    <dbReference type="NCBI Taxonomy" id="2763667"/>
    <lineage>
        <taxon>Bacteria</taxon>
        <taxon>Bacillati</taxon>
        <taxon>Bacillota</taxon>
        <taxon>Clostridia</taxon>
        <taxon>Lachnospirales</taxon>
        <taxon>Lachnospiraceae</taxon>
        <taxon>Wansuia</taxon>
    </lineage>
</organism>
<dbReference type="GO" id="GO:0071522">
    <property type="term" value="F:ureidoglycine aminohydrolase activity"/>
    <property type="evidence" value="ECO:0007669"/>
    <property type="project" value="InterPro"/>
</dbReference>
<feature type="domain" description="Cupin type-2" evidence="1">
    <location>
        <begin position="187"/>
        <end position="246"/>
    </location>
</feature>
<dbReference type="PANTHER" id="PTHR34571">
    <property type="entry name" value="(S)-UREIDOGLYCINE AMINOHYDROLASE"/>
    <property type="match status" value="1"/>
</dbReference>
<accession>A0A7G9GH11</accession>
<dbReference type="InterPro" id="IPR014710">
    <property type="entry name" value="RmlC-like_jellyroll"/>
</dbReference>
<dbReference type="InterPro" id="IPR017627">
    <property type="entry name" value="UGHY"/>
</dbReference>
<dbReference type="AlphaFoldDB" id="A0A7G9GH11"/>
<dbReference type="EMBL" id="CP060635">
    <property type="protein sequence ID" value="QNM10093.1"/>
    <property type="molecule type" value="Genomic_DNA"/>
</dbReference>
<reference evidence="2 3" key="1">
    <citation type="submission" date="2020-08" db="EMBL/GenBank/DDBJ databases">
        <authorList>
            <person name="Liu C."/>
            <person name="Sun Q."/>
        </authorList>
    </citation>
    <scope>NUCLEOTIDE SEQUENCE [LARGE SCALE GENOMIC DNA]</scope>
    <source>
        <strain evidence="2 3">NSJ-29</strain>
    </source>
</reference>
<name>A0A7G9GH11_9FIRM</name>
<dbReference type="InterPro" id="IPR011051">
    <property type="entry name" value="RmlC_Cupin_sf"/>
</dbReference>
<dbReference type="KEGG" id="whj:H9Q79_07435"/>
<evidence type="ECO:0000259" key="1">
    <source>
        <dbReference type="Pfam" id="PF07883"/>
    </source>
</evidence>
<dbReference type="Pfam" id="PF07883">
    <property type="entry name" value="Cupin_2"/>
    <property type="match status" value="2"/>
</dbReference>
<dbReference type="Proteomes" id="UP000515860">
    <property type="component" value="Chromosome"/>
</dbReference>
<dbReference type="RefSeq" id="WP_249329552.1">
    <property type="nucleotide sequence ID" value="NZ_CP060635.1"/>
</dbReference>
<dbReference type="InterPro" id="IPR013096">
    <property type="entry name" value="Cupin_2"/>
</dbReference>
<gene>
    <name evidence="2" type="ORF">H9Q79_07435</name>
</gene>
<evidence type="ECO:0000313" key="2">
    <source>
        <dbReference type="EMBL" id="QNM10093.1"/>
    </source>
</evidence>
<dbReference type="SUPFAM" id="SSF51182">
    <property type="entry name" value="RmlC-like cupins"/>
    <property type="match status" value="1"/>
</dbReference>
<dbReference type="PANTHER" id="PTHR34571:SF1">
    <property type="entry name" value="(S)-UREIDOGLYCINE AMINOHYDROLASE"/>
    <property type="match status" value="1"/>
</dbReference>
<evidence type="ECO:0000313" key="3">
    <source>
        <dbReference type="Proteomes" id="UP000515860"/>
    </source>
</evidence>
<keyword evidence="3" id="KW-1185">Reference proteome</keyword>
<sequence length="264" mass="29718">MDVSNLNLSNRQIEEEHHLANARAFLEPGKACLMPYAVRVGKKIPGWKKTLAAHMITPRLGAEFLECELCIAPGGGAEGAVVNSYENFMFVVAGSIEVKILGRRYALEQEGFFWTPPGADFEVDNKSGDDARVLWVRKKYIELNGYRVPRPVVGNVKNLDGVQSPADYEQHCLPFDNDFGFDMAMNICTYYPGVTMPRTETHICEHCNYVISGRGFIWINGIYHEVFPGDAWYVAPYTPHTATGLAPAALRYLLYKNINREFML</sequence>
<dbReference type="Gene3D" id="2.60.120.10">
    <property type="entry name" value="Jelly Rolls"/>
    <property type="match status" value="2"/>
</dbReference>
<proteinExistence type="predicted"/>
<feature type="domain" description="Cupin type-2" evidence="1">
    <location>
        <begin position="70"/>
        <end position="136"/>
    </location>
</feature>